<dbReference type="InterPro" id="IPR001881">
    <property type="entry name" value="EGF-like_Ca-bd_dom"/>
</dbReference>
<dbReference type="FunFam" id="4.10.400.10:FF:000034">
    <property type="entry name" value="Low-density lipoprotein receptor-related protein 2"/>
    <property type="match status" value="1"/>
</dbReference>
<dbReference type="CDD" id="cd00054">
    <property type="entry name" value="EGF_CA"/>
    <property type="match status" value="1"/>
</dbReference>
<feature type="disulfide bond" evidence="18">
    <location>
        <begin position="118"/>
        <end position="133"/>
    </location>
</feature>
<feature type="disulfide bond" evidence="18">
    <location>
        <begin position="200"/>
        <end position="215"/>
    </location>
</feature>
<dbReference type="SUPFAM" id="SSF63825">
    <property type="entry name" value="YWTD domain"/>
    <property type="match status" value="1"/>
</dbReference>
<keyword evidence="8" id="KW-0732">Signal</keyword>
<keyword evidence="9" id="KW-0677">Repeat</keyword>
<feature type="repeat" description="LDL-receptor class B" evidence="19">
    <location>
        <begin position="547"/>
        <end position="587"/>
    </location>
</feature>
<evidence type="ECO:0000256" key="20">
    <source>
        <dbReference type="SAM" id="Phobius"/>
    </source>
</evidence>
<keyword evidence="5" id="KW-1052">Target cell membrane</keyword>
<keyword evidence="6" id="KW-0254">Endocytosis</keyword>
<keyword evidence="11" id="KW-0800">Toxin</keyword>
<keyword evidence="14" id="KW-0675">Receptor</keyword>
<dbReference type="PROSITE" id="PS01209">
    <property type="entry name" value="LDLRA_1"/>
    <property type="match status" value="2"/>
</dbReference>
<dbReference type="InterPro" id="IPR009030">
    <property type="entry name" value="Growth_fac_rcpt_cys_sf"/>
</dbReference>
<evidence type="ECO:0000256" key="16">
    <source>
        <dbReference type="ARBA" id="ARBA00023298"/>
    </source>
</evidence>
<evidence type="ECO:0000256" key="6">
    <source>
        <dbReference type="ARBA" id="ARBA00022583"/>
    </source>
</evidence>
<dbReference type="GO" id="GO:0006897">
    <property type="term" value="P:endocytosis"/>
    <property type="evidence" value="ECO:0007669"/>
    <property type="project" value="UniProtKB-KW"/>
</dbReference>
<organism evidence="22 23">
    <name type="scientific">Blomia tropicalis</name>
    <name type="common">Mite</name>
    <dbReference type="NCBI Taxonomy" id="40697"/>
    <lineage>
        <taxon>Eukaryota</taxon>
        <taxon>Metazoa</taxon>
        <taxon>Ecdysozoa</taxon>
        <taxon>Arthropoda</taxon>
        <taxon>Chelicerata</taxon>
        <taxon>Arachnida</taxon>
        <taxon>Acari</taxon>
        <taxon>Acariformes</taxon>
        <taxon>Sarcoptiformes</taxon>
        <taxon>Astigmata</taxon>
        <taxon>Glycyphagoidea</taxon>
        <taxon>Echimyopodidae</taxon>
        <taxon>Blomia</taxon>
    </lineage>
</organism>
<feature type="disulfide bond" evidence="18">
    <location>
        <begin position="293"/>
        <end position="308"/>
    </location>
</feature>
<proteinExistence type="predicted"/>
<keyword evidence="11" id="KW-0528">Neurotoxin</keyword>
<evidence type="ECO:0000256" key="12">
    <source>
        <dbReference type="ARBA" id="ARBA00023136"/>
    </source>
</evidence>
<dbReference type="PROSITE" id="PS00010">
    <property type="entry name" value="ASX_HYDROXYL"/>
    <property type="match status" value="1"/>
</dbReference>
<feature type="transmembrane region" description="Helical" evidence="20">
    <location>
        <begin position="757"/>
        <end position="781"/>
    </location>
</feature>
<reference evidence="22" key="1">
    <citation type="submission" date="2022-12" db="EMBL/GenBank/DDBJ databases">
        <title>Genome assemblies of Blomia tropicalis.</title>
        <authorList>
            <person name="Cui Y."/>
        </authorList>
    </citation>
    <scope>NUCLEOTIDE SEQUENCE</scope>
    <source>
        <tissue evidence="22">Adult mites</tissue>
    </source>
</reference>
<dbReference type="PROSITE" id="PS01187">
    <property type="entry name" value="EGF_CA"/>
    <property type="match status" value="1"/>
</dbReference>
<comment type="caution">
    <text evidence="17">Lacks conserved residue(s) required for the propagation of feature annotation.</text>
</comment>
<dbReference type="EMBL" id="JAPWDV010000002">
    <property type="protein sequence ID" value="KAJ6220721.1"/>
    <property type="molecule type" value="Genomic_DNA"/>
</dbReference>
<evidence type="ECO:0000256" key="14">
    <source>
        <dbReference type="ARBA" id="ARBA00023170"/>
    </source>
</evidence>
<dbReference type="Pfam" id="PF00057">
    <property type="entry name" value="Ldl_recept_a"/>
    <property type="match status" value="6"/>
</dbReference>
<evidence type="ECO:0000256" key="9">
    <source>
        <dbReference type="ARBA" id="ARBA00022737"/>
    </source>
</evidence>
<evidence type="ECO:0000256" key="10">
    <source>
        <dbReference type="ARBA" id="ARBA00022989"/>
    </source>
</evidence>
<dbReference type="Gene3D" id="1.25.40.20">
    <property type="entry name" value="Ankyrin repeat-containing domain"/>
    <property type="match status" value="1"/>
</dbReference>
<keyword evidence="4 17" id="KW-0245">EGF-like domain</keyword>
<dbReference type="InterPro" id="IPR023415">
    <property type="entry name" value="LDLR_class-A_CS"/>
</dbReference>
<sequence>MLRRRPFVRMKMKKPPYLTSLQSIDQYINTFNISSIPFCLLILLLLTLSSFHSVFGDPVCSISQFQCGPSLDCIPLSHKCDGYYDCSDRSDEIDCPKNCTEEEFKCGNGKCIAKDWLCDGQMDCNDNTDEIECEIKCPPYQFKCFDSKSCIDKSKVCDGKSDCIDTSDEGSIACLFHVSYCNKGEFNCTNGHCIASSLTCNGIDDCGDATDEQDCLTNDDNIDRQPTRCEFDQFECLNQLECIQKNWICDQKKDCSDGSDEENCNYEKSQNCKVDSEFRCNDTGICISILLRCDGSVDCSDSSDETHCSMENKTAASLIQSCPNGYYLEPEHNTCEDVDECIDDYSLCSGQQCINTEGSYNCLCSQGYWLKDHRYCILDRTDRPQNDSTNLMLYSTNGSRIEMLKWSHAFGEYPVQLNITNEQDDIFHGPDIKDSNETIVFDYNYAANYYVATTRNGQFYVNRLLKNRQINLTNLKVPTYFMESLNGIQSKITRIAIDWINHLVYCINVAIDNRIESRNLQRLTYSYVLVDSSLDSPQDLVVNPLESWIAWTDSGRIERINQNGYERKILFSDQQSSPISLTIDYATKRIFWIDSWQHSISSIDYNGNDRRLVFQSYHLIQMPFDLDVLDSNLFWSDTNTSAIYTINKFGILDEHDSTVHCLTQLDHVLSIKSLVIIDKSKQMKPNFENVNCSTIKCSYLCSIETGMCECPRYYILEDDGDCSTIEQHKIKNSDNNKKAISNWWFSKRMLLFESDKWLFLSLIVILVLLSGFIAPYGVNWIRKCSRRPQNRYRWIALTNLKQSNAAFKRKSVEIGGTLLATVGGATSVGSSGSGGRLTDDLSSGYSSISEQISIRNQIVDDAGLDDNDNYDDNGFSEEGQIYALNNDLDKLEQSLESIKQIDEIQLVNGQTPLSCAIQLGSTDIGSILIEERIGINQVNIDQLAPIHVAIRYERTELIEKLLACPDLDVNMNAGPPYYTPIQQIFNSFRDYSTLDSLLRQLVSHPNFRMPKKFSLIPLWIIREKRVPLRSSIHTINYLLNIGFPLFGSRKPPKKSQFSDEIEKFISALLINPWVSFLAIVRQAENSYGRRFPNLYRLINEQSENRWTPLSLKQLCRVTIRNQWTNSNRVIIRSRLRYQLAYCLPRTLIDYICDITINK</sequence>
<keyword evidence="13 18" id="KW-1015">Disulfide bond</keyword>
<evidence type="ECO:0000256" key="5">
    <source>
        <dbReference type="ARBA" id="ARBA00022537"/>
    </source>
</evidence>
<dbReference type="InterPro" id="IPR000152">
    <property type="entry name" value="EGF-type_Asp/Asn_hydroxyl_site"/>
</dbReference>
<dbReference type="GO" id="GO:0044231">
    <property type="term" value="C:host cell presynaptic membrane"/>
    <property type="evidence" value="ECO:0007669"/>
    <property type="project" value="UniProtKB-KW"/>
</dbReference>
<dbReference type="SMART" id="SM00135">
    <property type="entry name" value="LY"/>
    <property type="match status" value="3"/>
</dbReference>
<dbReference type="SUPFAM" id="SSF48403">
    <property type="entry name" value="Ankyrin repeat"/>
    <property type="match status" value="1"/>
</dbReference>
<dbReference type="Proteomes" id="UP001142055">
    <property type="component" value="Chromosome 2"/>
</dbReference>
<name>A0A9Q0RPF5_BLOTA</name>
<dbReference type="SMART" id="SM00181">
    <property type="entry name" value="EGF"/>
    <property type="match status" value="2"/>
</dbReference>
<dbReference type="GO" id="GO:0005886">
    <property type="term" value="C:plasma membrane"/>
    <property type="evidence" value="ECO:0007669"/>
    <property type="project" value="TreeGrafter"/>
</dbReference>
<evidence type="ECO:0000256" key="1">
    <source>
        <dbReference type="ARBA" id="ARBA00004167"/>
    </source>
</evidence>
<dbReference type="Gene3D" id="2.10.25.10">
    <property type="entry name" value="Laminin"/>
    <property type="match status" value="1"/>
</dbReference>
<dbReference type="PRINTS" id="PR00261">
    <property type="entry name" value="LDLRECEPTOR"/>
</dbReference>
<evidence type="ECO:0000256" key="13">
    <source>
        <dbReference type="ARBA" id="ARBA00023157"/>
    </source>
</evidence>
<dbReference type="GO" id="GO:0006887">
    <property type="term" value="P:exocytosis"/>
    <property type="evidence" value="ECO:0007669"/>
    <property type="project" value="UniProtKB-KW"/>
</dbReference>
<dbReference type="InterPro" id="IPR018097">
    <property type="entry name" value="EGF_Ca-bd_CS"/>
</dbReference>
<protein>
    <recommendedName>
        <fullName evidence="21">EGF-like domain-containing protein</fullName>
    </recommendedName>
</protein>
<evidence type="ECO:0000256" key="19">
    <source>
        <dbReference type="PROSITE-ProRule" id="PRU00461"/>
    </source>
</evidence>
<dbReference type="InterPro" id="IPR011042">
    <property type="entry name" value="6-blade_b-propeller_TolB-like"/>
</dbReference>
<dbReference type="CDD" id="cd00112">
    <property type="entry name" value="LDLa"/>
    <property type="match status" value="6"/>
</dbReference>
<evidence type="ECO:0000313" key="23">
    <source>
        <dbReference type="Proteomes" id="UP001142055"/>
    </source>
</evidence>
<dbReference type="GO" id="GO:0044218">
    <property type="term" value="C:other organism cell membrane"/>
    <property type="evidence" value="ECO:0007669"/>
    <property type="project" value="UniProtKB-KW"/>
</dbReference>
<dbReference type="Pfam" id="PF00058">
    <property type="entry name" value="Ldl_recept_b"/>
    <property type="match status" value="1"/>
</dbReference>
<dbReference type="InterPro" id="IPR002172">
    <property type="entry name" value="LDrepeatLR_classA_rpt"/>
</dbReference>
<feature type="disulfide bond" evidence="18">
    <location>
        <begin position="181"/>
        <end position="193"/>
    </location>
</feature>
<dbReference type="AlphaFoldDB" id="A0A9Q0RPF5"/>
<dbReference type="InterPro" id="IPR000033">
    <property type="entry name" value="LDLR_classB_rpt"/>
</dbReference>
<dbReference type="Gene3D" id="4.10.400.10">
    <property type="entry name" value="Low-density Lipoprotein Receptor"/>
    <property type="match status" value="6"/>
</dbReference>
<evidence type="ECO:0000256" key="17">
    <source>
        <dbReference type="PROSITE-ProRule" id="PRU00076"/>
    </source>
</evidence>
<evidence type="ECO:0000256" key="4">
    <source>
        <dbReference type="ARBA" id="ARBA00022536"/>
    </source>
</evidence>
<comment type="caution">
    <text evidence="22">The sequence shown here is derived from an EMBL/GenBank/DDBJ whole genome shotgun (WGS) entry which is preliminary data.</text>
</comment>
<feature type="disulfide bond" evidence="18">
    <location>
        <begin position="80"/>
        <end position="95"/>
    </location>
</feature>
<keyword evidence="23" id="KW-1185">Reference proteome</keyword>
<accession>A0A9Q0RPF5</accession>
<keyword evidence="7 20" id="KW-0812">Transmembrane</keyword>
<dbReference type="InterPro" id="IPR036055">
    <property type="entry name" value="LDL_receptor-like_sf"/>
</dbReference>
<feature type="domain" description="EGF-like" evidence="21">
    <location>
        <begin position="337"/>
        <end position="377"/>
    </location>
</feature>
<dbReference type="PROSITE" id="PS51120">
    <property type="entry name" value="LDLRB"/>
    <property type="match status" value="2"/>
</dbReference>
<dbReference type="Pfam" id="PF07645">
    <property type="entry name" value="EGF_CA"/>
    <property type="match status" value="1"/>
</dbReference>
<evidence type="ECO:0000256" key="8">
    <source>
        <dbReference type="ARBA" id="ARBA00022729"/>
    </source>
</evidence>
<dbReference type="SUPFAM" id="SSF57184">
    <property type="entry name" value="Growth factor receptor domain"/>
    <property type="match status" value="1"/>
</dbReference>
<evidence type="ECO:0000256" key="3">
    <source>
        <dbReference type="ARBA" id="ARBA00022483"/>
    </source>
</evidence>
<evidence type="ECO:0000256" key="18">
    <source>
        <dbReference type="PROSITE-ProRule" id="PRU00124"/>
    </source>
</evidence>
<dbReference type="Pfam" id="PF12796">
    <property type="entry name" value="Ank_2"/>
    <property type="match status" value="1"/>
</dbReference>
<feature type="disulfide bond" evidence="18">
    <location>
        <begin position="249"/>
        <end position="264"/>
    </location>
</feature>
<dbReference type="PANTHER" id="PTHR22722">
    <property type="entry name" value="LOW-DENSITY LIPOPROTEIN RECEPTOR-RELATED PROTEIN 2-RELATED"/>
    <property type="match status" value="1"/>
</dbReference>
<keyword evidence="3" id="KW-0268">Exocytosis</keyword>
<dbReference type="InterPro" id="IPR000742">
    <property type="entry name" value="EGF"/>
</dbReference>
<dbReference type="SMART" id="SM00192">
    <property type="entry name" value="LDLa"/>
    <property type="match status" value="6"/>
</dbReference>
<evidence type="ECO:0000259" key="21">
    <source>
        <dbReference type="PROSITE" id="PS50026"/>
    </source>
</evidence>
<comment type="subcellular location">
    <subcellularLocation>
        <location evidence="1">Membrane</location>
        <topology evidence="1">Single-pass membrane protein</topology>
    </subcellularLocation>
    <subcellularLocation>
        <location evidence="2">Target cell membrane</location>
    </subcellularLocation>
</comment>
<dbReference type="InterPro" id="IPR051221">
    <property type="entry name" value="LDLR-related"/>
</dbReference>
<feature type="repeat" description="LDL-receptor class B" evidence="19">
    <location>
        <begin position="588"/>
        <end position="632"/>
    </location>
</feature>
<feature type="disulfide bond" evidence="18">
    <location>
        <begin position="99"/>
        <end position="111"/>
    </location>
</feature>
<keyword evidence="10 20" id="KW-1133">Transmembrane helix</keyword>
<dbReference type="SUPFAM" id="SSF57424">
    <property type="entry name" value="LDL receptor-like module"/>
    <property type="match status" value="5"/>
</dbReference>
<dbReference type="Gene3D" id="2.120.10.30">
    <property type="entry name" value="TolB, C-terminal domain"/>
    <property type="match status" value="1"/>
</dbReference>
<gene>
    <name evidence="22" type="ORF">RDWZM_006533</name>
</gene>
<keyword evidence="11" id="KW-0638">Presynaptic neurotoxin</keyword>
<dbReference type="SMART" id="SM00179">
    <property type="entry name" value="EGF_CA"/>
    <property type="match status" value="1"/>
</dbReference>
<evidence type="ECO:0000313" key="22">
    <source>
        <dbReference type="EMBL" id="KAJ6220721.1"/>
    </source>
</evidence>
<dbReference type="GO" id="GO:0043235">
    <property type="term" value="C:receptor complex"/>
    <property type="evidence" value="ECO:0007669"/>
    <property type="project" value="TreeGrafter"/>
</dbReference>
<feature type="disulfide bond" evidence="18">
    <location>
        <begin position="188"/>
        <end position="206"/>
    </location>
</feature>
<dbReference type="InterPro" id="IPR049883">
    <property type="entry name" value="NOTCH1_EGF-like"/>
</dbReference>
<evidence type="ECO:0000256" key="15">
    <source>
        <dbReference type="ARBA" id="ARBA00023180"/>
    </source>
</evidence>
<dbReference type="PROSITE" id="PS01186">
    <property type="entry name" value="EGF_2"/>
    <property type="match status" value="1"/>
</dbReference>
<feature type="disulfide bond" evidence="18">
    <location>
        <begin position="106"/>
        <end position="124"/>
    </location>
</feature>
<dbReference type="PROSITE" id="PS50068">
    <property type="entry name" value="LDLRA_2"/>
    <property type="match status" value="6"/>
</dbReference>
<dbReference type="InterPro" id="IPR036770">
    <property type="entry name" value="Ankyrin_rpt-contain_sf"/>
</dbReference>
<evidence type="ECO:0000256" key="7">
    <source>
        <dbReference type="ARBA" id="ARBA00022692"/>
    </source>
</evidence>
<keyword evidence="15" id="KW-0325">Glycoprotein</keyword>
<keyword evidence="16" id="KW-1053">Target membrane</keyword>
<evidence type="ECO:0000256" key="11">
    <source>
        <dbReference type="ARBA" id="ARBA00023028"/>
    </source>
</evidence>
<keyword evidence="12 20" id="KW-0472">Membrane</keyword>
<dbReference type="PROSITE" id="PS50026">
    <property type="entry name" value="EGF_3"/>
    <property type="match status" value="1"/>
</dbReference>
<dbReference type="GO" id="GO:0005509">
    <property type="term" value="F:calcium ion binding"/>
    <property type="evidence" value="ECO:0007669"/>
    <property type="project" value="InterPro"/>
</dbReference>
<dbReference type="InterPro" id="IPR002110">
    <property type="entry name" value="Ankyrin_rpt"/>
</dbReference>
<evidence type="ECO:0000256" key="2">
    <source>
        <dbReference type="ARBA" id="ARBA00004175"/>
    </source>
</evidence>